<sequence length="258" mass="28981">MKKGESVMRLDGLSLAYRSPYAFSLGPTFGEMGARLERRAAERKRIAQDLRDTVQQDIVSAAMQLDVAVDQLPANSPAKLPSSVLELMRHVMEEGRNALRGLRSSNSDSDSDFDDLGQAFFRISQDLGIELQIDFQVIVLGAARKLHPLIRDEVYRIGRELLVNAFRHSRARRIEVELEYASKRFRIVVRDDGCGIDPQVLRTGREERWGFPRMCERAERVGAGLRVWSRAAAGTEAALSVPNSIAFESPMVEKFAEC</sequence>
<dbReference type="InterPro" id="IPR036890">
    <property type="entry name" value="HATPase_C_sf"/>
</dbReference>
<dbReference type="SUPFAM" id="SSF55874">
    <property type="entry name" value="ATPase domain of HSP90 chaperone/DNA topoisomerase II/histidine kinase"/>
    <property type="match status" value="1"/>
</dbReference>
<dbReference type="CDD" id="cd16917">
    <property type="entry name" value="HATPase_UhpB-NarQ-NarX-like"/>
    <property type="match status" value="1"/>
</dbReference>
<evidence type="ECO:0000256" key="2">
    <source>
        <dbReference type="ARBA" id="ARBA00022777"/>
    </source>
</evidence>
<proteinExistence type="predicted"/>
<evidence type="ECO:0000259" key="5">
    <source>
        <dbReference type="Pfam" id="PF07730"/>
    </source>
</evidence>
<dbReference type="GO" id="GO:0046983">
    <property type="term" value="F:protein dimerization activity"/>
    <property type="evidence" value="ECO:0007669"/>
    <property type="project" value="InterPro"/>
</dbReference>
<dbReference type="AlphaFoldDB" id="A0AAU7ZWQ9"/>
<dbReference type="Pfam" id="PF02518">
    <property type="entry name" value="HATPase_c"/>
    <property type="match status" value="1"/>
</dbReference>
<evidence type="ECO:0000256" key="3">
    <source>
        <dbReference type="ARBA" id="ARBA00023012"/>
    </source>
</evidence>
<gene>
    <name evidence="6" type="ORF">RBB77_10410</name>
</gene>
<dbReference type="Gene3D" id="3.30.565.10">
    <property type="entry name" value="Histidine kinase-like ATPase, C-terminal domain"/>
    <property type="match status" value="1"/>
</dbReference>
<organism evidence="6">
    <name type="scientific">Tunturiibacter psychrotolerans</name>
    <dbReference type="NCBI Taxonomy" id="3069686"/>
    <lineage>
        <taxon>Bacteria</taxon>
        <taxon>Pseudomonadati</taxon>
        <taxon>Acidobacteriota</taxon>
        <taxon>Terriglobia</taxon>
        <taxon>Terriglobales</taxon>
        <taxon>Acidobacteriaceae</taxon>
        <taxon>Tunturiibacter</taxon>
    </lineage>
</organism>
<dbReference type="Pfam" id="PF07730">
    <property type="entry name" value="HisKA_3"/>
    <property type="match status" value="1"/>
</dbReference>
<name>A0AAU7ZWQ9_9BACT</name>
<dbReference type="InterPro" id="IPR050482">
    <property type="entry name" value="Sensor_HK_TwoCompSys"/>
</dbReference>
<dbReference type="PANTHER" id="PTHR24421">
    <property type="entry name" value="NITRATE/NITRITE SENSOR PROTEIN NARX-RELATED"/>
    <property type="match status" value="1"/>
</dbReference>
<dbReference type="KEGG" id="tpsc:RBB77_10410"/>
<reference evidence="6" key="1">
    <citation type="submission" date="2023-08" db="EMBL/GenBank/DDBJ databases">
        <authorList>
            <person name="Messyasz A."/>
            <person name="Mannisto M.K."/>
            <person name="Kerkhof L.J."/>
            <person name="Haggblom M."/>
        </authorList>
    </citation>
    <scope>NUCLEOTIDE SEQUENCE</scope>
    <source>
        <strain evidence="6">X5P6</strain>
    </source>
</reference>
<dbReference type="EMBL" id="CP132942">
    <property type="protein sequence ID" value="XCB35283.1"/>
    <property type="molecule type" value="Genomic_DNA"/>
</dbReference>
<feature type="domain" description="Signal transduction histidine kinase subgroup 3 dimerisation and phosphoacceptor" evidence="5">
    <location>
        <begin position="42"/>
        <end position="105"/>
    </location>
</feature>
<keyword evidence="1" id="KW-0808">Transferase</keyword>
<evidence type="ECO:0000313" key="6">
    <source>
        <dbReference type="EMBL" id="XCB35283.1"/>
    </source>
</evidence>
<dbReference type="InterPro" id="IPR003594">
    <property type="entry name" value="HATPase_dom"/>
</dbReference>
<accession>A0AAU7ZWQ9</accession>
<feature type="domain" description="Histidine kinase/HSP90-like ATPase" evidence="4">
    <location>
        <begin position="152"/>
        <end position="242"/>
    </location>
</feature>
<protein>
    <submittedName>
        <fullName evidence="6">Histidine kinase</fullName>
    </submittedName>
</protein>
<dbReference type="PANTHER" id="PTHR24421:SF62">
    <property type="entry name" value="SENSORY TRANSDUCTION HISTIDINE KINASE"/>
    <property type="match status" value="1"/>
</dbReference>
<dbReference type="GO" id="GO:0016020">
    <property type="term" value="C:membrane"/>
    <property type="evidence" value="ECO:0007669"/>
    <property type="project" value="InterPro"/>
</dbReference>
<evidence type="ECO:0000259" key="4">
    <source>
        <dbReference type="Pfam" id="PF02518"/>
    </source>
</evidence>
<keyword evidence="2 6" id="KW-0418">Kinase</keyword>
<keyword evidence="3" id="KW-0902">Two-component regulatory system</keyword>
<dbReference type="InterPro" id="IPR011712">
    <property type="entry name" value="Sig_transdc_His_kin_sub3_dim/P"/>
</dbReference>
<reference evidence="6" key="2">
    <citation type="journal article" date="2024" name="Environ. Microbiol.">
        <title>Genome analysis and description of Tunturibacter gen. nov. expands the diversity of Terriglobia in tundra soils.</title>
        <authorList>
            <person name="Messyasz A."/>
            <person name="Mannisto M.K."/>
            <person name="Kerkhof L.J."/>
            <person name="Haggblom M.M."/>
        </authorList>
    </citation>
    <scope>NUCLEOTIDE SEQUENCE</scope>
    <source>
        <strain evidence="6">X5P6</strain>
    </source>
</reference>
<dbReference type="RefSeq" id="WP_353067180.1">
    <property type="nucleotide sequence ID" value="NZ_CP132942.1"/>
</dbReference>
<evidence type="ECO:0000256" key="1">
    <source>
        <dbReference type="ARBA" id="ARBA00022679"/>
    </source>
</evidence>
<dbReference type="Gene3D" id="1.20.5.1930">
    <property type="match status" value="1"/>
</dbReference>
<dbReference type="GO" id="GO:0000155">
    <property type="term" value="F:phosphorelay sensor kinase activity"/>
    <property type="evidence" value="ECO:0007669"/>
    <property type="project" value="InterPro"/>
</dbReference>